<evidence type="ECO:0000256" key="1">
    <source>
        <dbReference type="SAM" id="MobiDB-lite"/>
    </source>
</evidence>
<evidence type="ECO:0000313" key="3">
    <source>
        <dbReference type="Proteomes" id="UP001500979"/>
    </source>
</evidence>
<comment type="caution">
    <text evidence="2">The sequence shown here is derived from an EMBL/GenBank/DDBJ whole genome shotgun (WGS) entry which is preliminary data.</text>
</comment>
<feature type="compositionally biased region" description="Low complexity" evidence="1">
    <location>
        <begin position="28"/>
        <end position="39"/>
    </location>
</feature>
<organism evidence="2 3">
    <name type="scientific">Saccharopolyspora taberi</name>
    <dbReference type="NCBI Taxonomy" id="60895"/>
    <lineage>
        <taxon>Bacteria</taxon>
        <taxon>Bacillati</taxon>
        <taxon>Actinomycetota</taxon>
        <taxon>Actinomycetes</taxon>
        <taxon>Pseudonocardiales</taxon>
        <taxon>Pseudonocardiaceae</taxon>
        <taxon>Saccharopolyspora</taxon>
    </lineage>
</organism>
<name>A0ABN3UZG3_9PSEU</name>
<feature type="region of interest" description="Disordered" evidence="1">
    <location>
        <begin position="99"/>
        <end position="119"/>
    </location>
</feature>
<dbReference type="EMBL" id="BAAAUX010000001">
    <property type="protein sequence ID" value="GAA2772832.1"/>
    <property type="molecule type" value="Genomic_DNA"/>
</dbReference>
<protein>
    <recommendedName>
        <fullName evidence="4">Scaffolding protein</fullName>
    </recommendedName>
</protein>
<accession>A0ABN3UZG3</accession>
<reference evidence="2 3" key="1">
    <citation type="journal article" date="2019" name="Int. J. Syst. Evol. Microbiol.">
        <title>The Global Catalogue of Microorganisms (GCM) 10K type strain sequencing project: providing services to taxonomists for standard genome sequencing and annotation.</title>
        <authorList>
            <consortium name="The Broad Institute Genomics Platform"/>
            <consortium name="The Broad Institute Genome Sequencing Center for Infectious Disease"/>
            <person name="Wu L."/>
            <person name="Ma J."/>
        </authorList>
    </citation>
    <scope>NUCLEOTIDE SEQUENCE [LARGE SCALE GENOMIC DNA]</scope>
    <source>
        <strain evidence="2 3">JCM 9383</strain>
    </source>
</reference>
<dbReference type="RefSeq" id="WP_344677234.1">
    <property type="nucleotide sequence ID" value="NZ_BAAAUX010000001.1"/>
</dbReference>
<evidence type="ECO:0000313" key="2">
    <source>
        <dbReference type="EMBL" id="GAA2772832.1"/>
    </source>
</evidence>
<feature type="compositionally biased region" description="Low complexity" evidence="1">
    <location>
        <begin position="47"/>
        <end position="58"/>
    </location>
</feature>
<feature type="region of interest" description="Disordered" evidence="1">
    <location>
        <begin position="25"/>
        <end position="80"/>
    </location>
</feature>
<feature type="compositionally biased region" description="Low complexity" evidence="1">
    <location>
        <begin position="68"/>
        <end position="78"/>
    </location>
</feature>
<evidence type="ECO:0008006" key="4">
    <source>
        <dbReference type="Google" id="ProtNLM"/>
    </source>
</evidence>
<proteinExistence type="predicted"/>
<dbReference type="Proteomes" id="UP001500979">
    <property type="component" value="Unassembled WGS sequence"/>
</dbReference>
<keyword evidence="3" id="KW-1185">Reference proteome</keyword>
<sequence length="258" mass="26847">MHHLPIHPVTGLRALGFTRRGPIWPVLGGSTDNDPTGDNGNQGGQPGQQDTGQGNDNGQNGGTGQQGGQPDNTGQQGDAADDLANLEPAALAKMVRDLRKENASTRTNAKQQAATEAAETARTELVQQLGKALGLIDDGSKAPTADELAQQLTARDTELRSLRVERAAEKAARKHTADIDALLDSRSFAAELDKLDPNGDSFAADIDKLVSETVRNNPKYKAAGQAPGRSSSEHAGGSGAGSKPKSLTDAVAARYGRA</sequence>
<gene>
    <name evidence="2" type="ORF">GCM10010470_00430</name>
</gene>
<feature type="region of interest" description="Disordered" evidence="1">
    <location>
        <begin position="214"/>
        <end position="258"/>
    </location>
</feature>